<evidence type="ECO:0000256" key="4">
    <source>
        <dbReference type="ARBA" id="ARBA00022692"/>
    </source>
</evidence>
<comment type="caution">
    <text evidence="10">The sequence shown here is derived from an EMBL/GenBank/DDBJ whole genome shotgun (WGS) entry which is preliminary data.</text>
</comment>
<evidence type="ECO:0000259" key="9">
    <source>
        <dbReference type="Pfam" id="PF16916"/>
    </source>
</evidence>
<dbReference type="Pfam" id="PF16916">
    <property type="entry name" value="ZT_dimer"/>
    <property type="match status" value="1"/>
</dbReference>
<sequence length="393" mass="42138">MSHDASSAGLAGSSGDDASRSREAQRATWVSVAINVVLTVCQIAVGLFSHAQSLVADGMHTLSDLLGDFMVMYASRHGANPADERHPYGHGRYETAASMVLGLVLAGVGAGFLLTAAVRLQSLDALPELHPAALWMALITLAGKEGLFRYMLAVAQRLRSPMLVANAWHARADAASSLVVAVGIGGSLAGYRFLEPLAAALVGFMILRMGALLAYEALRELIDTGVDPDEVAKIHETLSATGGVIDVHELRTRRMAHRVLVDAHVRVDPRISVSEGHRIAEIARARVRSGFPDVLDVLVHVDSEEDMADTGGRGLPGRPALVAELAEILGAEVPQAAPAVLHYLGNRVEAEVFLPFDWCADRARLDALRRHVAQRVATSPHWRRIELLGRFAP</sequence>
<keyword evidence="4 7" id="KW-0812">Transmembrane</keyword>
<evidence type="ECO:0000313" key="10">
    <source>
        <dbReference type="EMBL" id="GLT22972.1"/>
    </source>
</evidence>
<feature type="domain" description="Cation efflux protein cytoplasmic" evidence="9">
    <location>
        <begin position="227"/>
        <end position="303"/>
    </location>
</feature>
<dbReference type="InterPro" id="IPR036837">
    <property type="entry name" value="Cation_efflux_CTD_sf"/>
</dbReference>
<dbReference type="InterPro" id="IPR058533">
    <property type="entry name" value="Cation_efflux_TM"/>
</dbReference>
<evidence type="ECO:0000259" key="8">
    <source>
        <dbReference type="Pfam" id="PF01545"/>
    </source>
</evidence>
<feature type="transmembrane region" description="Helical" evidence="7">
    <location>
        <begin position="29"/>
        <end position="48"/>
    </location>
</feature>
<dbReference type="Pfam" id="PF01545">
    <property type="entry name" value="Cation_efflux"/>
    <property type="match status" value="1"/>
</dbReference>
<keyword evidence="6 7" id="KW-0472">Membrane</keyword>
<gene>
    <name evidence="10" type="ORF">GCM10007933_24330</name>
</gene>
<feature type="domain" description="Cation efflux protein transmembrane" evidence="8">
    <location>
        <begin position="29"/>
        <end position="222"/>
    </location>
</feature>
<evidence type="ECO:0000256" key="6">
    <source>
        <dbReference type="ARBA" id="ARBA00023136"/>
    </source>
</evidence>
<feature type="transmembrane region" description="Helical" evidence="7">
    <location>
        <begin position="132"/>
        <end position="152"/>
    </location>
</feature>
<dbReference type="NCBIfam" id="TIGR01297">
    <property type="entry name" value="CDF"/>
    <property type="match status" value="1"/>
</dbReference>
<dbReference type="Gene3D" id="1.20.1510.10">
    <property type="entry name" value="Cation efflux protein transmembrane domain"/>
    <property type="match status" value="1"/>
</dbReference>
<evidence type="ECO:0000256" key="7">
    <source>
        <dbReference type="SAM" id="Phobius"/>
    </source>
</evidence>
<dbReference type="InterPro" id="IPR050291">
    <property type="entry name" value="CDF_Transporter"/>
</dbReference>
<name>A0ABQ6FBM7_9RHOO</name>
<dbReference type="Gene3D" id="3.30.70.1350">
    <property type="entry name" value="Cation efflux protein, cytoplasmic domain"/>
    <property type="match status" value="1"/>
</dbReference>
<dbReference type="RefSeq" id="WP_284188230.1">
    <property type="nucleotide sequence ID" value="NZ_BSPX01000035.1"/>
</dbReference>
<dbReference type="EMBL" id="BSPX01000035">
    <property type="protein sequence ID" value="GLT22972.1"/>
    <property type="molecule type" value="Genomic_DNA"/>
</dbReference>
<dbReference type="SUPFAM" id="SSF161111">
    <property type="entry name" value="Cation efflux protein transmembrane domain-like"/>
    <property type="match status" value="1"/>
</dbReference>
<dbReference type="PANTHER" id="PTHR43840:SF15">
    <property type="entry name" value="MITOCHONDRIAL METAL TRANSPORTER 1-RELATED"/>
    <property type="match status" value="1"/>
</dbReference>
<keyword evidence="11" id="KW-1185">Reference proteome</keyword>
<proteinExistence type="inferred from homology"/>
<dbReference type="Proteomes" id="UP001157167">
    <property type="component" value="Unassembled WGS sequence"/>
</dbReference>
<evidence type="ECO:0000256" key="2">
    <source>
        <dbReference type="ARBA" id="ARBA00008114"/>
    </source>
</evidence>
<feature type="transmembrane region" description="Helical" evidence="7">
    <location>
        <begin position="96"/>
        <end position="120"/>
    </location>
</feature>
<evidence type="ECO:0000256" key="5">
    <source>
        <dbReference type="ARBA" id="ARBA00022989"/>
    </source>
</evidence>
<reference evidence="11" key="1">
    <citation type="journal article" date="2019" name="Int. J. Syst. Evol. Microbiol.">
        <title>The Global Catalogue of Microorganisms (GCM) 10K type strain sequencing project: providing services to taxonomists for standard genome sequencing and annotation.</title>
        <authorList>
            <consortium name="The Broad Institute Genomics Platform"/>
            <consortium name="The Broad Institute Genome Sequencing Center for Infectious Disease"/>
            <person name="Wu L."/>
            <person name="Ma J."/>
        </authorList>
    </citation>
    <scope>NUCLEOTIDE SEQUENCE [LARGE SCALE GENOMIC DNA]</scope>
    <source>
        <strain evidence="11">NBRC 102407</strain>
    </source>
</reference>
<protein>
    <submittedName>
        <fullName evidence="10">Cation diffusion facilitator transporter</fullName>
    </submittedName>
</protein>
<keyword evidence="5 7" id="KW-1133">Transmembrane helix</keyword>
<evidence type="ECO:0000313" key="11">
    <source>
        <dbReference type="Proteomes" id="UP001157167"/>
    </source>
</evidence>
<comment type="similarity">
    <text evidence="2">Belongs to the cation diffusion facilitator (CDF) transporter (TC 2.A.4) family.</text>
</comment>
<dbReference type="SUPFAM" id="SSF160240">
    <property type="entry name" value="Cation efflux protein cytoplasmic domain-like"/>
    <property type="match status" value="1"/>
</dbReference>
<accession>A0ABQ6FBM7</accession>
<keyword evidence="3" id="KW-0813">Transport</keyword>
<dbReference type="PANTHER" id="PTHR43840">
    <property type="entry name" value="MITOCHONDRIAL METAL TRANSPORTER 1-RELATED"/>
    <property type="match status" value="1"/>
</dbReference>
<dbReference type="InterPro" id="IPR027470">
    <property type="entry name" value="Cation_efflux_CTD"/>
</dbReference>
<organism evidence="10 11">
    <name type="scientific">Zoogloea oryzae</name>
    <dbReference type="NCBI Taxonomy" id="310767"/>
    <lineage>
        <taxon>Bacteria</taxon>
        <taxon>Pseudomonadati</taxon>
        <taxon>Pseudomonadota</taxon>
        <taxon>Betaproteobacteria</taxon>
        <taxon>Rhodocyclales</taxon>
        <taxon>Zoogloeaceae</taxon>
        <taxon>Zoogloea</taxon>
    </lineage>
</organism>
<evidence type="ECO:0000256" key="3">
    <source>
        <dbReference type="ARBA" id="ARBA00022448"/>
    </source>
</evidence>
<evidence type="ECO:0000256" key="1">
    <source>
        <dbReference type="ARBA" id="ARBA00004141"/>
    </source>
</evidence>
<dbReference type="InterPro" id="IPR002524">
    <property type="entry name" value="Cation_efflux"/>
</dbReference>
<feature type="transmembrane region" description="Helical" evidence="7">
    <location>
        <begin position="172"/>
        <end position="191"/>
    </location>
</feature>
<dbReference type="InterPro" id="IPR027469">
    <property type="entry name" value="Cation_efflux_TMD_sf"/>
</dbReference>
<comment type="subcellular location">
    <subcellularLocation>
        <location evidence="1">Membrane</location>
        <topology evidence="1">Multi-pass membrane protein</topology>
    </subcellularLocation>
</comment>